<evidence type="ECO:0000256" key="5">
    <source>
        <dbReference type="ARBA" id="ARBA00023242"/>
    </source>
</evidence>
<evidence type="ECO:0000313" key="6">
    <source>
        <dbReference type="EMBL" id="GAA0166389.1"/>
    </source>
</evidence>
<name>A0AAV3QRN8_LITER</name>
<dbReference type="PANTHER" id="PTHR46481:SF10">
    <property type="entry name" value="ZINC FINGER BED DOMAIN-CONTAINING PROTEIN 39"/>
    <property type="match status" value="1"/>
</dbReference>
<reference evidence="6 7" key="1">
    <citation type="submission" date="2024-01" db="EMBL/GenBank/DDBJ databases">
        <title>The complete chloroplast genome sequence of Lithospermum erythrorhizon: insights into the phylogenetic relationship among Boraginaceae species and the maternal lineages of purple gromwells.</title>
        <authorList>
            <person name="Okada T."/>
            <person name="Watanabe K."/>
        </authorList>
    </citation>
    <scope>NUCLEOTIDE SEQUENCE [LARGE SCALE GENOMIC DNA]</scope>
</reference>
<keyword evidence="7" id="KW-1185">Reference proteome</keyword>
<dbReference type="SUPFAM" id="SSF53098">
    <property type="entry name" value="Ribonuclease H-like"/>
    <property type="match status" value="1"/>
</dbReference>
<evidence type="ECO:0000313" key="7">
    <source>
        <dbReference type="Proteomes" id="UP001454036"/>
    </source>
</evidence>
<dbReference type="InterPro" id="IPR012337">
    <property type="entry name" value="RNaseH-like_sf"/>
</dbReference>
<comment type="subcellular location">
    <subcellularLocation>
        <location evidence="1">Nucleus</location>
    </subcellularLocation>
</comment>
<proteinExistence type="predicted"/>
<keyword evidence="5" id="KW-0539">Nucleus</keyword>
<dbReference type="PANTHER" id="PTHR46481">
    <property type="entry name" value="ZINC FINGER BED DOMAIN-CONTAINING PROTEIN 4"/>
    <property type="match status" value="1"/>
</dbReference>
<dbReference type="AlphaFoldDB" id="A0AAV3QRN8"/>
<evidence type="ECO:0000256" key="3">
    <source>
        <dbReference type="ARBA" id="ARBA00022771"/>
    </source>
</evidence>
<evidence type="ECO:0000256" key="4">
    <source>
        <dbReference type="ARBA" id="ARBA00022833"/>
    </source>
</evidence>
<accession>A0AAV3QRN8</accession>
<keyword evidence="3" id="KW-0863">Zinc-finger</keyword>
<sequence>MSLVYRISLTTDLWCSGEQKIGYMTVTVHFIDSKWQLNKRVLAFTNVPPPHSREVIARELLRVMDD</sequence>
<evidence type="ECO:0000256" key="1">
    <source>
        <dbReference type="ARBA" id="ARBA00004123"/>
    </source>
</evidence>
<dbReference type="GO" id="GO:0005634">
    <property type="term" value="C:nucleus"/>
    <property type="evidence" value="ECO:0007669"/>
    <property type="project" value="UniProtKB-SubCell"/>
</dbReference>
<evidence type="ECO:0000256" key="2">
    <source>
        <dbReference type="ARBA" id="ARBA00022723"/>
    </source>
</evidence>
<protein>
    <submittedName>
        <fullName evidence="6">Uncharacterized protein</fullName>
    </submittedName>
</protein>
<gene>
    <name evidence="6" type="ORF">LIER_40183</name>
</gene>
<keyword evidence="2" id="KW-0479">Metal-binding</keyword>
<dbReference type="EMBL" id="BAABME010022696">
    <property type="protein sequence ID" value="GAA0166389.1"/>
    <property type="molecule type" value="Genomic_DNA"/>
</dbReference>
<keyword evidence="4" id="KW-0862">Zinc</keyword>
<comment type="caution">
    <text evidence="6">The sequence shown here is derived from an EMBL/GenBank/DDBJ whole genome shotgun (WGS) entry which is preliminary data.</text>
</comment>
<dbReference type="InterPro" id="IPR052035">
    <property type="entry name" value="ZnF_BED_domain_contain"/>
</dbReference>
<dbReference type="GO" id="GO:0008270">
    <property type="term" value="F:zinc ion binding"/>
    <property type="evidence" value="ECO:0007669"/>
    <property type="project" value="UniProtKB-KW"/>
</dbReference>
<organism evidence="6 7">
    <name type="scientific">Lithospermum erythrorhizon</name>
    <name type="common">Purple gromwell</name>
    <name type="synonym">Lithospermum officinale var. erythrorhizon</name>
    <dbReference type="NCBI Taxonomy" id="34254"/>
    <lineage>
        <taxon>Eukaryota</taxon>
        <taxon>Viridiplantae</taxon>
        <taxon>Streptophyta</taxon>
        <taxon>Embryophyta</taxon>
        <taxon>Tracheophyta</taxon>
        <taxon>Spermatophyta</taxon>
        <taxon>Magnoliopsida</taxon>
        <taxon>eudicotyledons</taxon>
        <taxon>Gunneridae</taxon>
        <taxon>Pentapetalae</taxon>
        <taxon>asterids</taxon>
        <taxon>lamiids</taxon>
        <taxon>Boraginales</taxon>
        <taxon>Boraginaceae</taxon>
        <taxon>Boraginoideae</taxon>
        <taxon>Lithospermeae</taxon>
        <taxon>Lithospermum</taxon>
    </lineage>
</organism>
<dbReference type="Proteomes" id="UP001454036">
    <property type="component" value="Unassembled WGS sequence"/>
</dbReference>